<dbReference type="Proteomes" id="UP000054321">
    <property type="component" value="Unassembled WGS sequence"/>
</dbReference>
<sequence length="62" mass="6588">MQRMVTRSVAASPTAGTNWLIGCPVSTQNAEEVQLGIWCTVSDWSLGTSVWQVTLPPGAAII</sequence>
<accession>A0A0C3H178</accession>
<feature type="non-terminal residue" evidence="1">
    <location>
        <position position="62"/>
    </location>
</feature>
<reference evidence="2" key="2">
    <citation type="submission" date="2015-01" db="EMBL/GenBank/DDBJ databases">
        <title>Evolutionary Origins and Diversification of the Mycorrhizal Mutualists.</title>
        <authorList>
            <consortium name="DOE Joint Genome Institute"/>
            <consortium name="Mycorrhizal Genomics Consortium"/>
            <person name="Kohler A."/>
            <person name="Kuo A."/>
            <person name="Nagy L.G."/>
            <person name="Floudas D."/>
            <person name="Copeland A."/>
            <person name="Barry K.W."/>
            <person name="Cichocki N."/>
            <person name="Veneault-Fourrey C."/>
            <person name="LaButti K."/>
            <person name="Lindquist E.A."/>
            <person name="Lipzen A."/>
            <person name="Lundell T."/>
            <person name="Morin E."/>
            <person name="Murat C."/>
            <person name="Riley R."/>
            <person name="Ohm R."/>
            <person name="Sun H."/>
            <person name="Tunlid A."/>
            <person name="Henrissat B."/>
            <person name="Grigoriev I.V."/>
            <person name="Hibbett D.S."/>
            <person name="Martin F."/>
        </authorList>
    </citation>
    <scope>NUCLEOTIDE SEQUENCE [LARGE SCALE GENOMIC DNA]</scope>
    <source>
        <strain evidence="2">Zn</strain>
    </source>
</reference>
<name>A0A0C3H178_OIDMZ</name>
<dbReference type="PROSITE" id="PS51257">
    <property type="entry name" value="PROKAR_LIPOPROTEIN"/>
    <property type="match status" value="1"/>
</dbReference>
<protein>
    <submittedName>
        <fullName evidence="1">Uncharacterized protein</fullName>
    </submittedName>
</protein>
<keyword evidence="2" id="KW-1185">Reference proteome</keyword>
<gene>
    <name evidence="1" type="ORF">OIDMADRAFT_20710</name>
</gene>
<evidence type="ECO:0000313" key="1">
    <source>
        <dbReference type="EMBL" id="KIM96266.1"/>
    </source>
</evidence>
<proteinExistence type="predicted"/>
<dbReference type="AlphaFoldDB" id="A0A0C3H178"/>
<dbReference type="HOGENOM" id="CLU_2910388_0_0_1"/>
<dbReference type="EMBL" id="KN832884">
    <property type="protein sequence ID" value="KIM96266.1"/>
    <property type="molecule type" value="Genomic_DNA"/>
</dbReference>
<reference evidence="1 2" key="1">
    <citation type="submission" date="2014-04" db="EMBL/GenBank/DDBJ databases">
        <authorList>
            <consortium name="DOE Joint Genome Institute"/>
            <person name="Kuo A."/>
            <person name="Martino E."/>
            <person name="Perotto S."/>
            <person name="Kohler A."/>
            <person name="Nagy L.G."/>
            <person name="Floudas D."/>
            <person name="Copeland A."/>
            <person name="Barry K.W."/>
            <person name="Cichocki N."/>
            <person name="Veneault-Fourrey C."/>
            <person name="LaButti K."/>
            <person name="Lindquist E.A."/>
            <person name="Lipzen A."/>
            <person name="Lundell T."/>
            <person name="Morin E."/>
            <person name="Murat C."/>
            <person name="Sun H."/>
            <person name="Tunlid A."/>
            <person name="Henrissat B."/>
            <person name="Grigoriev I.V."/>
            <person name="Hibbett D.S."/>
            <person name="Martin F."/>
            <person name="Nordberg H.P."/>
            <person name="Cantor M.N."/>
            <person name="Hua S.X."/>
        </authorList>
    </citation>
    <scope>NUCLEOTIDE SEQUENCE [LARGE SCALE GENOMIC DNA]</scope>
    <source>
        <strain evidence="1 2">Zn</strain>
    </source>
</reference>
<organism evidence="1 2">
    <name type="scientific">Oidiodendron maius (strain Zn)</name>
    <dbReference type="NCBI Taxonomy" id="913774"/>
    <lineage>
        <taxon>Eukaryota</taxon>
        <taxon>Fungi</taxon>
        <taxon>Dikarya</taxon>
        <taxon>Ascomycota</taxon>
        <taxon>Pezizomycotina</taxon>
        <taxon>Leotiomycetes</taxon>
        <taxon>Leotiomycetes incertae sedis</taxon>
        <taxon>Myxotrichaceae</taxon>
        <taxon>Oidiodendron</taxon>
    </lineage>
</organism>
<dbReference type="InParanoid" id="A0A0C3H178"/>
<evidence type="ECO:0000313" key="2">
    <source>
        <dbReference type="Proteomes" id="UP000054321"/>
    </source>
</evidence>